<organism evidence="4 5">
    <name type="scientific">Dechloromonas agitata</name>
    <dbReference type="NCBI Taxonomy" id="73030"/>
    <lineage>
        <taxon>Bacteria</taxon>
        <taxon>Pseudomonadati</taxon>
        <taxon>Pseudomonadota</taxon>
        <taxon>Betaproteobacteria</taxon>
        <taxon>Rhodocyclales</taxon>
        <taxon>Azonexaceae</taxon>
        <taxon>Dechloromonas</taxon>
    </lineage>
</organism>
<dbReference type="AlphaFoldDB" id="A0A930G088"/>
<dbReference type="InterPro" id="IPR021104">
    <property type="entry name" value="KfrA_DNA-bd_N"/>
</dbReference>
<comment type="caution">
    <text evidence="4">The sequence shown here is derived from an EMBL/GenBank/DDBJ whole genome shotgun (WGS) entry which is preliminary data.</text>
</comment>
<proteinExistence type="predicted"/>
<evidence type="ECO:0000256" key="1">
    <source>
        <dbReference type="SAM" id="Coils"/>
    </source>
</evidence>
<evidence type="ECO:0000313" key="4">
    <source>
        <dbReference type="EMBL" id="MBF1165645.1"/>
    </source>
</evidence>
<reference evidence="4" key="1">
    <citation type="submission" date="2020-04" db="EMBL/GenBank/DDBJ databases">
        <title>Deep metagenomics examines the oral microbiome during advanced dental caries in children, revealing novel taxa and co-occurrences with host molecules.</title>
        <authorList>
            <person name="Baker J.L."/>
            <person name="Morton J.T."/>
            <person name="Dinis M."/>
            <person name="Alvarez R."/>
            <person name="Tran N.C."/>
            <person name="Knight R."/>
            <person name="Edlund A."/>
        </authorList>
    </citation>
    <scope>NUCLEOTIDE SEQUENCE</scope>
    <source>
        <strain evidence="4">JCVI_32_bin.24</strain>
    </source>
</reference>
<sequence>MKFEGAMARAGIYKSEVVKARNNLLAQGRYPSIDAIRSELGNTGSKGTIHRYLKEIEEEEGGSTGTQVAVSEAIQDLSVRLAERLHQEADQRLAALTDKHKAEIAALNDAMAALRNESESFRGQAERQAIDLSTEKTAHANTMAALQEERIARAQMAQRIQDMEGLLAKEESHRLSLEEKHQHAREALEHFRTAAKEQREQDQRQSEQQIQFLQGELRSAKDTVNTKQQELIRSHEDNARLSSELTQARSELHRQEGEVRSLRSAKEQLAVAEVKYQQLSDQLAQANGRVADLDKENQANVSKLRETVETEQRLESELMAVKAVVVSHEKIFERLAALQVPQAKSVNAKKNSVDSQNSLFNSEE</sequence>
<keyword evidence="4" id="KW-0238">DNA-binding</keyword>
<feature type="domain" description="KfrA N-terminal DNA-binding" evidence="3">
    <location>
        <begin position="14"/>
        <end position="121"/>
    </location>
</feature>
<name>A0A930G088_9RHOO</name>
<dbReference type="GO" id="GO:0003677">
    <property type="term" value="F:DNA binding"/>
    <property type="evidence" value="ECO:0007669"/>
    <property type="project" value="UniProtKB-KW"/>
</dbReference>
<evidence type="ECO:0000259" key="3">
    <source>
        <dbReference type="Pfam" id="PF11740"/>
    </source>
</evidence>
<feature type="coiled-coil region" evidence="1">
    <location>
        <begin position="160"/>
        <end position="296"/>
    </location>
</feature>
<evidence type="ECO:0000256" key="2">
    <source>
        <dbReference type="SAM" id="MobiDB-lite"/>
    </source>
</evidence>
<feature type="coiled-coil region" evidence="1">
    <location>
        <begin position="79"/>
        <end position="124"/>
    </location>
</feature>
<keyword evidence="1" id="KW-0175">Coiled coil</keyword>
<gene>
    <name evidence="4" type="ORF">HXL68_11465</name>
</gene>
<feature type="region of interest" description="Disordered" evidence="2">
    <location>
        <begin position="343"/>
        <end position="364"/>
    </location>
</feature>
<dbReference type="Pfam" id="PF11740">
    <property type="entry name" value="KfrA_N"/>
    <property type="match status" value="1"/>
</dbReference>
<accession>A0A930G088</accession>
<dbReference type="EMBL" id="JABZMI010000246">
    <property type="protein sequence ID" value="MBF1165645.1"/>
    <property type="molecule type" value="Genomic_DNA"/>
</dbReference>
<evidence type="ECO:0000313" key="5">
    <source>
        <dbReference type="Proteomes" id="UP000718593"/>
    </source>
</evidence>
<protein>
    <submittedName>
        <fullName evidence="4">DNA-binding protein</fullName>
    </submittedName>
</protein>
<dbReference type="Proteomes" id="UP000718593">
    <property type="component" value="Unassembled WGS sequence"/>
</dbReference>